<dbReference type="CDD" id="cd08991">
    <property type="entry name" value="GH43_HoAraf43-like"/>
    <property type="match status" value="1"/>
</dbReference>
<dbReference type="PANTHER" id="PTHR43772:SF2">
    <property type="entry name" value="PUTATIVE (AFU_ORTHOLOGUE AFUA_2G04480)-RELATED"/>
    <property type="match status" value="1"/>
</dbReference>
<comment type="similarity">
    <text evidence="1 6">Belongs to the glycosyl hydrolase 43 family.</text>
</comment>
<organism evidence="7 8">
    <name type="scientific">Nostoc paludosum FACHB-159</name>
    <dbReference type="NCBI Taxonomy" id="2692908"/>
    <lineage>
        <taxon>Bacteria</taxon>
        <taxon>Bacillati</taxon>
        <taxon>Cyanobacteriota</taxon>
        <taxon>Cyanophyceae</taxon>
        <taxon>Nostocales</taxon>
        <taxon>Nostocaceae</taxon>
        <taxon>Nostoc</taxon>
    </lineage>
</organism>
<comment type="caution">
    <text evidence="7">The sequence shown here is derived from an EMBL/GenBank/DDBJ whole genome shotgun (WGS) entry which is preliminary data.</text>
</comment>
<name>A0ABR8KE31_9NOSO</name>
<evidence type="ECO:0000313" key="7">
    <source>
        <dbReference type="EMBL" id="MBD2737275.1"/>
    </source>
</evidence>
<keyword evidence="2" id="KW-0624">Polysaccharide degradation</keyword>
<evidence type="ECO:0000256" key="4">
    <source>
        <dbReference type="ARBA" id="ARBA00023277"/>
    </source>
</evidence>
<evidence type="ECO:0000256" key="1">
    <source>
        <dbReference type="ARBA" id="ARBA00009865"/>
    </source>
</evidence>
<reference evidence="7 8" key="1">
    <citation type="journal article" date="2020" name="ISME J.">
        <title>Comparative genomics reveals insights into cyanobacterial evolution and habitat adaptation.</title>
        <authorList>
            <person name="Chen M.Y."/>
            <person name="Teng W.K."/>
            <person name="Zhao L."/>
            <person name="Hu C.X."/>
            <person name="Zhou Y.K."/>
            <person name="Han B.P."/>
            <person name="Song L.R."/>
            <person name="Shu W.S."/>
        </authorList>
    </citation>
    <scope>NUCLEOTIDE SEQUENCE [LARGE SCALE GENOMIC DNA]</scope>
    <source>
        <strain evidence="7 8">FACHB-159</strain>
    </source>
</reference>
<dbReference type="InterPro" id="IPR023296">
    <property type="entry name" value="Glyco_hydro_beta-prop_sf"/>
</dbReference>
<keyword evidence="5 6" id="KW-0326">Glycosidase</keyword>
<proteinExistence type="inferred from homology"/>
<accession>A0ABR8KE31</accession>
<keyword evidence="4" id="KW-0119">Carbohydrate metabolism</keyword>
<dbReference type="Gene3D" id="2.115.10.20">
    <property type="entry name" value="Glycosyl hydrolase domain, family 43"/>
    <property type="match status" value="1"/>
</dbReference>
<sequence>MQTYTNPVYKGYFADPFAWQYQGVYYAIGTGAAEAQGMVDAIADAANINSNNKCVFPLLRSFDFVNWDFVGNALLRPDPALGDNFWAPEVAYCDGKFYLYYSVGHEDKNHQLRVATSDTPLGPYQDVGEPLVDPNSCPFAIDPHPFCDDDGQWYLFYAVDFLDTPDGVRAGTALVVDKLQTMTQLAGEGKVVLRARSDWQRFLANRLMYGKIYDWHTLEGPCVRKHGGKYYCFYSGGRWETENYGVDYGLADNVMGPYSDAGNENGPRVLKSVPNFVRGPGHNSIVLGPDGHTEYLVYHAWTENMEMRQICLDRLIWTPEGPICKGPTWTPQNI</sequence>
<evidence type="ECO:0000256" key="3">
    <source>
        <dbReference type="ARBA" id="ARBA00022801"/>
    </source>
</evidence>
<keyword evidence="3 6" id="KW-0378">Hydrolase</keyword>
<keyword evidence="8" id="KW-1185">Reference proteome</keyword>
<evidence type="ECO:0000256" key="5">
    <source>
        <dbReference type="ARBA" id="ARBA00023295"/>
    </source>
</evidence>
<dbReference type="SUPFAM" id="SSF75005">
    <property type="entry name" value="Arabinanase/levansucrase/invertase"/>
    <property type="match status" value="1"/>
</dbReference>
<evidence type="ECO:0000256" key="6">
    <source>
        <dbReference type="RuleBase" id="RU361187"/>
    </source>
</evidence>
<dbReference type="Proteomes" id="UP000637383">
    <property type="component" value="Unassembled WGS sequence"/>
</dbReference>
<evidence type="ECO:0000256" key="2">
    <source>
        <dbReference type="ARBA" id="ARBA00022651"/>
    </source>
</evidence>
<dbReference type="RefSeq" id="WP_190957863.1">
    <property type="nucleotide sequence ID" value="NZ_JACJTU010000029.1"/>
</dbReference>
<dbReference type="EMBL" id="JACJTU010000029">
    <property type="protein sequence ID" value="MBD2737275.1"/>
    <property type="molecule type" value="Genomic_DNA"/>
</dbReference>
<keyword evidence="2" id="KW-0858">Xylan degradation</keyword>
<protein>
    <submittedName>
        <fullName evidence="7">Family 43 glycosylhydrolase</fullName>
    </submittedName>
</protein>
<evidence type="ECO:0000313" key="8">
    <source>
        <dbReference type="Proteomes" id="UP000637383"/>
    </source>
</evidence>
<dbReference type="PANTHER" id="PTHR43772">
    <property type="entry name" value="ENDO-1,4-BETA-XYLANASE"/>
    <property type="match status" value="1"/>
</dbReference>
<dbReference type="InterPro" id="IPR052176">
    <property type="entry name" value="Glycosyl_Hydrlase_43_Enz"/>
</dbReference>
<dbReference type="InterPro" id="IPR006710">
    <property type="entry name" value="Glyco_hydro_43"/>
</dbReference>
<gene>
    <name evidence="7" type="ORF">H6H03_25880</name>
</gene>
<dbReference type="Pfam" id="PF04616">
    <property type="entry name" value="Glyco_hydro_43"/>
    <property type="match status" value="1"/>
</dbReference>